<gene>
    <name evidence="2" type="ORF">Pan181_14770</name>
</gene>
<organism evidence="2 3">
    <name type="scientific">Aeoliella mucimassa</name>
    <dbReference type="NCBI Taxonomy" id="2527972"/>
    <lineage>
        <taxon>Bacteria</taxon>
        <taxon>Pseudomonadati</taxon>
        <taxon>Planctomycetota</taxon>
        <taxon>Planctomycetia</taxon>
        <taxon>Pirellulales</taxon>
        <taxon>Lacipirellulaceae</taxon>
        <taxon>Aeoliella</taxon>
    </lineage>
</organism>
<evidence type="ECO:0000313" key="3">
    <source>
        <dbReference type="Proteomes" id="UP000315750"/>
    </source>
</evidence>
<accession>A0A518AKM2</accession>
<name>A0A518AKM2_9BACT</name>
<evidence type="ECO:0000313" key="2">
    <source>
        <dbReference type="EMBL" id="QDU55288.1"/>
    </source>
</evidence>
<protein>
    <submittedName>
        <fullName evidence="2">Uncharacterized protein</fullName>
    </submittedName>
</protein>
<dbReference type="Proteomes" id="UP000315750">
    <property type="component" value="Chromosome"/>
</dbReference>
<reference evidence="2 3" key="1">
    <citation type="submission" date="2019-02" db="EMBL/GenBank/DDBJ databases">
        <title>Deep-cultivation of Planctomycetes and their phenomic and genomic characterization uncovers novel biology.</title>
        <authorList>
            <person name="Wiegand S."/>
            <person name="Jogler M."/>
            <person name="Boedeker C."/>
            <person name="Pinto D."/>
            <person name="Vollmers J."/>
            <person name="Rivas-Marin E."/>
            <person name="Kohn T."/>
            <person name="Peeters S.H."/>
            <person name="Heuer A."/>
            <person name="Rast P."/>
            <person name="Oberbeckmann S."/>
            <person name="Bunk B."/>
            <person name="Jeske O."/>
            <person name="Meyerdierks A."/>
            <person name="Storesund J.E."/>
            <person name="Kallscheuer N."/>
            <person name="Luecker S."/>
            <person name="Lage O.M."/>
            <person name="Pohl T."/>
            <person name="Merkel B.J."/>
            <person name="Hornburger P."/>
            <person name="Mueller R.-W."/>
            <person name="Bruemmer F."/>
            <person name="Labrenz M."/>
            <person name="Spormann A.M."/>
            <person name="Op den Camp H."/>
            <person name="Overmann J."/>
            <person name="Amann R."/>
            <person name="Jetten M.S.M."/>
            <person name="Mascher T."/>
            <person name="Medema M.H."/>
            <person name="Devos D.P."/>
            <person name="Kaster A.-K."/>
            <person name="Ovreas L."/>
            <person name="Rohde M."/>
            <person name="Galperin M.Y."/>
            <person name="Jogler C."/>
        </authorList>
    </citation>
    <scope>NUCLEOTIDE SEQUENCE [LARGE SCALE GENOMIC DNA]</scope>
    <source>
        <strain evidence="2 3">Pan181</strain>
    </source>
</reference>
<feature type="compositionally biased region" description="Polar residues" evidence="1">
    <location>
        <begin position="9"/>
        <end position="23"/>
    </location>
</feature>
<sequence length="164" mass="17202">MSPRIDPTVISNGLPGTTGTAGSRSKLPEVGGASRPPRQFAASSRLEDFAPKPRKSIRGGFILPGRRLCAGRKPLPHNDFGGMASLHRFAVLPPGDSGGGKTMLVAVARRIESTRSRFTRSRFAGRSQSRPNLPAISAAQVSALANSTGARLSKSDVNGCSLTH</sequence>
<dbReference type="AlphaFoldDB" id="A0A518AKM2"/>
<proteinExistence type="predicted"/>
<dbReference type="EMBL" id="CP036278">
    <property type="protein sequence ID" value="QDU55288.1"/>
    <property type="molecule type" value="Genomic_DNA"/>
</dbReference>
<evidence type="ECO:0000256" key="1">
    <source>
        <dbReference type="SAM" id="MobiDB-lite"/>
    </source>
</evidence>
<feature type="region of interest" description="Disordered" evidence="1">
    <location>
        <begin position="1"/>
        <end position="44"/>
    </location>
</feature>
<keyword evidence="3" id="KW-1185">Reference proteome</keyword>
<dbReference type="KEGG" id="amuc:Pan181_14770"/>